<keyword evidence="3" id="KW-1185">Reference proteome</keyword>
<feature type="compositionally biased region" description="Basic and acidic residues" evidence="1">
    <location>
        <begin position="502"/>
        <end position="515"/>
    </location>
</feature>
<evidence type="ECO:0000313" key="3">
    <source>
        <dbReference type="Proteomes" id="UP001642464"/>
    </source>
</evidence>
<feature type="non-terminal residue" evidence="2">
    <location>
        <position position="671"/>
    </location>
</feature>
<evidence type="ECO:0000313" key="2">
    <source>
        <dbReference type="EMBL" id="CAK9006266.1"/>
    </source>
</evidence>
<comment type="caution">
    <text evidence="2">The sequence shown here is derived from an EMBL/GenBank/DDBJ whole genome shotgun (WGS) entry which is preliminary data.</text>
</comment>
<proteinExistence type="predicted"/>
<dbReference type="EMBL" id="CAXAMM010005157">
    <property type="protein sequence ID" value="CAK9006266.1"/>
    <property type="molecule type" value="Genomic_DNA"/>
</dbReference>
<protein>
    <submittedName>
        <fullName evidence="2">CCHC-type domain-containing protein</fullName>
    </submittedName>
</protein>
<feature type="region of interest" description="Disordered" evidence="1">
    <location>
        <begin position="529"/>
        <end position="559"/>
    </location>
</feature>
<feature type="compositionally biased region" description="Basic and acidic residues" evidence="1">
    <location>
        <begin position="529"/>
        <end position="543"/>
    </location>
</feature>
<name>A0ABP0IVZ1_9DINO</name>
<feature type="region of interest" description="Disordered" evidence="1">
    <location>
        <begin position="572"/>
        <end position="595"/>
    </location>
</feature>
<accession>A0ABP0IVZ1</accession>
<organism evidence="2 3">
    <name type="scientific">Durusdinium trenchii</name>
    <dbReference type="NCBI Taxonomy" id="1381693"/>
    <lineage>
        <taxon>Eukaryota</taxon>
        <taxon>Sar</taxon>
        <taxon>Alveolata</taxon>
        <taxon>Dinophyceae</taxon>
        <taxon>Suessiales</taxon>
        <taxon>Symbiodiniaceae</taxon>
        <taxon>Durusdinium</taxon>
    </lineage>
</organism>
<gene>
    <name evidence="2" type="ORF">SCF082_LOCUS8957</name>
</gene>
<dbReference type="Proteomes" id="UP001642464">
    <property type="component" value="Unassembled WGS sequence"/>
</dbReference>
<evidence type="ECO:0000256" key="1">
    <source>
        <dbReference type="SAM" id="MobiDB-lite"/>
    </source>
</evidence>
<sequence length="671" mass="74197">MNVGGCVPQQSRVQDVLQAFSSLNEAQMQAVFQQLQEQFVTNQQRRLVPDVFGQRSDHLDSGTFDMGAIPGSMNVPSGLPPDVGRSSPGQVDVFAKSEKWLAPAPIPALNSWTSREQEIIGWSTYLEDLVAWAAQASLEFSVELQHASRWPRPISWAGMSGAQQARSRRLVAILRSAFSSHPRCANLIAVFCEGVSLNTSNMNESSMMIAMSQAANGYELLRQLTLEFSIRTRSEALSLRTSISGRSFTLSAQETSPGSVVTDTIRKIDYECARYARLLGTLPSTVDTTGLRIGLHAVETGYFANCPWVRLHPSEFSHAVDAQHGNPDSGIVCPVTKAADADLEQHRRQGHVPFHPNCLECAKGRSVFQHRRQKDGERQAEVQADFAFISSKGEVSREETSEAVKVLVMTDLLSTARGYVVVGTNVDASRRQIVQWLDHFGLKSKGTRVSLDLHSDAEVAVGEMIAKGAEGYSLLVRRAAPQQHQAIGAAERAVRELKEGELEAPNLERSDKAPEVSDLPPDELRRLKAQDHPVDSPPEREETNTDVNPEPVDASTSVNAKERKIGTPLVQAEDSVEPMPTSEQPSHIVGSPEVPREREFQLRFKRKADDDTETLEQEIKRQAENFVAETISKVAYGRFRRALGKLLWMSQVRHDLKTWLSIIGCHQAAPM</sequence>
<reference evidence="2 3" key="1">
    <citation type="submission" date="2024-02" db="EMBL/GenBank/DDBJ databases">
        <authorList>
            <person name="Chen Y."/>
            <person name="Shah S."/>
            <person name="Dougan E. K."/>
            <person name="Thang M."/>
            <person name="Chan C."/>
        </authorList>
    </citation>
    <scope>NUCLEOTIDE SEQUENCE [LARGE SCALE GENOMIC DNA]</scope>
</reference>
<feature type="region of interest" description="Disordered" evidence="1">
    <location>
        <begin position="502"/>
        <end position="521"/>
    </location>
</feature>